<evidence type="ECO:0000313" key="2">
    <source>
        <dbReference type="EMBL" id="OQR78332.1"/>
    </source>
</evidence>
<dbReference type="Proteomes" id="UP000192247">
    <property type="component" value="Unassembled WGS sequence"/>
</dbReference>
<feature type="region of interest" description="Disordered" evidence="1">
    <location>
        <begin position="1"/>
        <end position="78"/>
    </location>
</feature>
<comment type="caution">
    <text evidence="2">The sequence shown here is derived from an EMBL/GenBank/DDBJ whole genome shotgun (WGS) entry which is preliminary data.</text>
</comment>
<evidence type="ECO:0000313" key="3">
    <source>
        <dbReference type="Proteomes" id="UP000192247"/>
    </source>
</evidence>
<gene>
    <name evidence="2" type="ORF">BIW11_00322</name>
</gene>
<dbReference type="EMBL" id="MNPL01002366">
    <property type="protein sequence ID" value="OQR78332.1"/>
    <property type="molecule type" value="Genomic_DNA"/>
</dbReference>
<dbReference type="InParanoid" id="A0A1V9XY24"/>
<accession>A0A1V9XY24</accession>
<organism evidence="2 3">
    <name type="scientific">Tropilaelaps mercedesae</name>
    <dbReference type="NCBI Taxonomy" id="418985"/>
    <lineage>
        <taxon>Eukaryota</taxon>
        <taxon>Metazoa</taxon>
        <taxon>Ecdysozoa</taxon>
        <taxon>Arthropoda</taxon>
        <taxon>Chelicerata</taxon>
        <taxon>Arachnida</taxon>
        <taxon>Acari</taxon>
        <taxon>Parasitiformes</taxon>
        <taxon>Mesostigmata</taxon>
        <taxon>Gamasina</taxon>
        <taxon>Dermanyssoidea</taxon>
        <taxon>Laelapidae</taxon>
        <taxon>Tropilaelaps</taxon>
    </lineage>
</organism>
<proteinExistence type="predicted"/>
<keyword evidence="3" id="KW-1185">Reference proteome</keyword>
<name>A0A1V9XY24_9ACAR</name>
<feature type="compositionally biased region" description="Polar residues" evidence="1">
    <location>
        <begin position="9"/>
        <end position="33"/>
    </location>
</feature>
<evidence type="ECO:0000256" key="1">
    <source>
        <dbReference type="SAM" id="MobiDB-lite"/>
    </source>
</evidence>
<reference evidence="2 3" key="1">
    <citation type="journal article" date="2017" name="Gigascience">
        <title>Draft genome of the honey bee ectoparasitic mite, Tropilaelaps mercedesae, is shaped by the parasitic life history.</title>
        <authorList>
            <person name="Dong X."/>
            <person name="Armstrong S.D."/>
            <person name="Xia D."/>
            <person name="Makepeace B.L."/>
            <person name="Darby A.C."/>
            <person name="Kadowaki T."/>
        </authorList>
    </citation>
    <scope>NUCLEOTIDE SEQUENCE [LARGE SCALE GENOMIC DNA]</scope>
    <source>
        <strain evidence="2">Wuxi-XJTLU</strain>
    </source>
</reference>
<dbReference type="AlphaFoldDB" id="A0A1V9XY24"/>
<protein>
    <submittedName>
        <fullName evidence="2">E3 ubiquitin-protein ligase SHPRH-like</fullName>
    </submittedName>
</protein>
<sequence length="371" mass="41379">MESIDTVGEMQQNVTDTRTSADSSGVPVSTKSSCPRKKRPPARLSEDEQARLSWTVRQTEPPMEALPDDEASKTREDVCCPPEKVLSKRKAPAFRRSKGVKEIIQSRISKEYALSLRLIPFEPCHGSLFRFGEIVLRGDNLDAPGLTADDSNGLLDATTSARAPSSQNTGIYWACKGTDEGDPMHLFWKDPTAPDELGFREVTANVPGDVITALSWRNRSLSGIALLSLRECSSPTSLVVDVLLPERAVRSAQHRYDAPTKQPNFNMQTLVKFFFGVDHIEMGNHLAVHPDYDRILYQGVSEAQRATGVLPISTTELQCPLKVTLREYQRESVAWMVAMETRPPSVEPVELWQPLEDSMGKVVFYNRFAGW</sequence>